<evidence type="ECO:0000313" key="2">
    <source>
        <dbReference type="Proteomes" id="UP000403266"/>
    </source>
</evidence>
<dbReference type="EMBL" id="VOSK01000312">
    <property type="protein sequence ID" value="MPR30119.1"/>
    <property type="molecule type" value="Genomic_DNA"/>
</dbReference>
<dbReference type="RefSeq" id="WP_152716979.1">
    <property type="nucleotide sequence ID" value="NZ_VOSJ01000338.1"/>
</dbReference>
<gene>
    <name evidence="1" type="ORF">FS320_34990</name>
</gene>
<dbReference type="Proteomes" id="UP000403266">
    <property type="component" value="Unassembled WGS sequence"/>
</dbReference>
<sequence length="115" mass="12316">MPTLHLVVSPVGRGKYAAHLNDREMCRSPTPFFAAARVLLAQGFDPATLLTMRHEGSAIISIRATIGQAAGRTVHEGDKDSARIVRLKTVAANGLFTEFPDPRPQTAKVGPVVAE</sequence>
<name>A0A5N7MUG7_9HYPH</name>
<keyword evidence="2" id="KW-1185">Reference proteome</keyword>
<organism evidence="1 2">
    <name type="scientific">Microvirga tunisiensis</name>
    <dbReference type="NCBI Taxonomy" id="2108360"/>
    <lineage>
        <taxon>Bacteria</taxon>
        <taxon>Pseudomonadati</taxon>
        <taxon>Pseudomonadota</taxon>
        <taxon>Alphaproteobacteria</taxon>
        <taxon>Hyphomicrobiales</taxon>
        <taxon>Methylobacteriaceae</taxon>
        <taxon>Microvirga</taxon>
    </lineage>
</organism>
<evidence type="ECO:0000313" key="1">
    <source>
        <dbReference type="EMBL" id="MPR30119.1"/>
    </source>
</evidence>
<accession>A0A5N7MUG7</accession>
<proteinExistence type="predicted"/>
<reference evidence="1 2" key="1">
    <citation type="journal article" date="2019" name="Syst. Appl. Microbiol.">
        <title>Microvirga tunisiensis sp. nov., a root nodule symbiotic bacterium isolated from Lupinus micranthus and L. luteus grown in Northern Tunisia.</title>
        <authorList>
            <person name="Msaddak A."/>
            <person name="Rejili M."/>
            <person name="Duran D."/>
            <person name="Mars M."/>
            <person name="Palacios J.M."/>
            <person name="Ruiz-Argueso T."/>
            <person name="Rey L."/>
            <person name="Imperial J."/>
        </authorList>
    </citation>
    <scope>NUCLEOTIDE SEQUENCE [LARGE SCALE GENOMIC DNA]</scope>
    <source>
        <strain evidence="1 2">Lmie10</strain>
    </source>
</reference>
<protein>
    <submittedName>
        <fullName evidence="1">Uncharacterized protein</fullName>
    </submittedName>
</protein>
<comment type="caution">
    <text evidence="1">The sequence shown here is derived from an EMBL/GenBank/DDBJ whole genome shotgun (WGS) entry which is preliminary data.</text>
</comment>
<dbReference type="OrthoDB" id="9967849at2"/>
<dbReference type="AlphaFoldDB" id="A0A5N7MUG7"/>